<dbReference type="Proteomes" id="UP000054623">
    <property type="component" value="Unassembled WGS sequence"/>
</dbReference>
<sequence>MSKSLSFTLSFSEEDEPLWGFLHSFPREQWEGILKEALRAYSANHPVTEDLLPATVSRWSLEELYAAPSGKDSLSTDNPQPLKHLWELIGEEEDEDVLELLLQPQAQNPEKFPERDALPPKADKEPVAAHADLSGDKEPQKCQDSEPVKGLAFLLNQVIGEEEDPDVLSFFASSENRKET</sequence>
<protein>
    <submittedName>
        <fullName evidence="2">Uncharacterized protein</fullName>
    </submittedName>
</protein>
<name>A0A0W1JM62_DESHA</name>
<feature type="compositionally biased region" description="Basic and acidic residues" evidence="1">
    <location>
        <begin position="111"/>
        <end position="145"/>
    </location>
</feature>
<proteinExistence type="predicted"/>
<feature type="region of interest" description="Disordered" evidence="1">
    <location>
        <begin position="103"/>
        <end position="145"/>
    </location>
</feature>
<evidence type="ECO:0000313" key="2">
    <source>
        <dbReference type="EMBL" id="KTE92658.1"/>
    </source>
</evidence>
<evidence type="ECO:0000256" key="1">
    <source>
        <dbReference type="SAM" id="MobiDB-lite"/>
    </source>
</evidence>
<comment type="caution">
    <text evidence="2">The sequence shown here is derived from an EMBL/GenBank/DDBJ whole genome shotgun (WGS) entry which is preliminary data.</text>
</comment>
<gene>
    <name evidence="2" type="ORF">AT727_18290</name>
</gene>
<organism evidence="2 3">
    <name type="scientific">Desulfitobacterium hafniense</name>
    <name type="common">Desulfitobacterium frappieri</name>
    <dbReference type="NCBI Taxonomy" id="49338"/>
    <lineage>
        <taxon>Bacteria</taxon>
        <taxon>Bacillati</taxon>
        <taxon>Bacillota</taxon>
        <taxon>Clostridia</taxon>
        <taxon>Eubacteriales</taxon>
        <taxon>Desulfitobacteriaceae</taxon>
        <taxon>Desulfitobacterium</taxon>
    </lineage>
</organism>
<dbReference type="AlphaFoldDB" id="A0A0W1JM62"/>
<dbReference type="EMBL" id="LOCK01000012">
    <property type="protein sequence ID" value="KTE92658.1"/>
    <property type="molecule type" value="Genomic_DNA"/>
</dbReference>
<evidence type="ECO:0000313" key="3">
    <source>
        <dbReference type="Proteomes" id="UP000054623"/>
    </source>
</evidence>
<dbReference type="RefSeq" id="WP_005812792.1">
    <property type="nucleotide sequence ID" value="NZ_CABKQQ010000042.1"/>
</dbReference>
<accession>A0A0W1JM62</accession>
<reference evidence="2 3" key="1">
    <citation type="submission" date="2015-12" db="EMBL/GenBank/DDBJ databases">
        <title>Draft Genome Sequence of Desulfitobacterium hafniense Strain DH, a Sulfate-reducing Bacterium Isolated from Paddy Soils.</title>
        <authorList>
            <person name="Bao P."/>
            <person name="Zhang X."/>
            <person name="Li G."/>
        </authorList>
    </citation>
    <scope>NUCLEOTIDE SEQUENCE [LARGE SCALE GENOMIC DNA]</scope>
    <source>
        <strain evidence="2 3">DH</strain>
    </source>
</reference>